<dbReference type="PANTHER" id="PTHR21716">
    <property type="entry name" value="TRANSMEMBRANE PROTEIN"/>
    <property type="match status" value="1"/>
</dbReference>
<comment type="similarity">
    <text evidence="2">Belongs to the autoinducer-2 exporter (AI-2E) (TC 2.A.86) family.</text>
</comment>
<protein>
    <submittedName>
        <fullName evidence="7">Sporulation integral membrane protein YtvI</fullName>
    </submittedName>
</protein>
<keyword evidence="5 6" id="KW-0472">Membrane</keyword>
<feature type="transmembrane region" description="Helical" evidence="6">
    <location>
        <begin position="146"/>
        <end position="166"/>
    </location>
</feature>
<dbReference type="Pfam" id="PF01594">
    <property type="entry name" value="AI-2E_transport"/>
    <property type="match status" value="1"/>
</dbReference>
<feature type="transmembrane region" description="Helical" evidence="6">
    <location>
        <begin position="5"/>
        <end position="22"/>
    </location>
</feature>
<feature type="transmembrane region" description="Helical" evidence="6">
    <location>
        <begin position="253"/>
        <end position="282"/>
    </location>
</feature>
<dbReference type="InterPro" id="IPR014227">
    <property type="entry name" value="YtvI-like"/>
</dbReference>
<evidence type="ECO:0000256" key="6">
    <source>
        <dbReference type="SAM" id="Phobius"/>
    </source>
</evidence>
<feature type="transmembrane region" description="Helical" evidence="6">
    <location>
        <begin position="58"/>
        <end position="83"/>
    </location>
</feature>
<gene>
    <name evidence="7" type="ORF">BXT84_06850</name>
</gene>
<comment type="subcellular location">
    <subcellularLocation>
        <location evidence="1">Membrane</location>
        <topology evidence="1">Multi-pass membrane protein</topology>
    </subcellularLocation>
</comment>
<dbReference type="InterPro" id="IPR002549">
    <property type="entry name" value="AI-2E-like"/>
</dbReference>
<name>A0ABM6RQP4_9FIRM</name>
<evidence type="ECO:0000256" key="1">
    <source>
        <dbReference type="ARBA" id="ARBA00004141"/>
    </source>
</evidence>
<proteinExistence type="inferred from homology"/>
<dbReference type="EMBL" id="CP019454">
    <property type="protein sequence ID" value="AUW93694.1"/>
    <property type="molecule type" value="Genomic_DNA"/>
</dbReference>
<feature type="transmembrane region" description="Helical" evidence="6">
    <location>
        <begin position="211"/>
        <end position="241"/>
    </location>
</feature>
<evidence type="ECO:0000313" key="7">
    <source>
        <dbReference type="EMBL" id="AUW93694.1"/>
    </source>
</evidence>
<reference evidence="7 8" key="1">
    <citation type="journal article" date="2019" name="Sci. Rep.">
        <title>Sulfobacillus thermotolerans: new insights into resistance and metabolic capacities of acidophilic chemolithotrophs.</title>
        <authorList>
            <person name="Panyushkina A.E."/>
            <person name="Babenko V.V."/>
            <person name="Nikitina A.S."/>
            <person name="Selezneva O.V."/>
            <person name="Tsaplina I.A."/>
            <person name="Letarova M.A."/>
            <person name="Kostryukova E.S."/>
            <person name="Letarov A.V."/>
        </authorList>
    </citation>
    <scope>NUCLEOTIDE SEQUENCE [LARGE SCALE GENOMIC DNA]</scope>
    <source>
        <strain evidence="7 8">Kr1</strain>
    </source>
</reference>
<evidence type="ECO:0000313" key="8">
    <source>
        <dbReference type="Proteomes" id="UP000325292"/>
    </source>
</evidence>
<keyword evidence="8" id="KW-1185">Reference proteome</keyword>
<sequence length="344" mass="37632">MGSYVRMLLIWIGLLFSVYAFWKWYSPIFMPFLGAFVLSVWLEPLVHRMERWGLSRAMAAFVTLGAAMVALLSIVVLLVSVMVTELAQVVKTLPALTLPVERIATRVLFGWSQLRQVLGLNPGEWHSQLGSVMRLLESILRTLGNFLVHLPDSMLMLMVALIAAFFMMRDKEHILQVAVKWVPPPIRPYVHHVHDDILAGALGFLKAQGTLIALTTFGTMAGLIFFGFKYAVLIGVLAGLLDFVPYMGPTTLLAPWAVVAFLSGAMMDGVKVLTVMLGVALLRQFTEPRLVGQNMGLHPLVALAALYFGVRLFGPAGFILGPISAVVIKVLAEVLVAPPGDIGV</sequence>
<evidence type="ECO:0000256" key="3">
    <source>
        <dbReference type="ARBA" id="ARBA00022692"/>
    </source>
</evidence>
<dbReference type="Proteomes" id="UP000325292">
    <property type="component" value="Chromosome"/>
</dbReference>
<dbReference type="PANTHER" id="PTHR21716:SF68">
    <property type="entry name" value="TRANSPORT PROTEIN YTVI-RELATED"/>
    <property type="match status" value="1"/>
</dbReference>
<keyword evidence="4 6" id="KW-1133">Transmembrane helix</keyword>
<evidence type="ECO:0000256" key="5">
    <source>
        <dbReference type="ARBA" id="ARBA00023136"/>
    </source>
</evidence>
<accession>A0ABM6RQP4</accession>
<organism evidence="7 8">
    <name type="scientific">Sulfobacillus thermotolerans</name>
    <dbReference type="NCBI Taxonomy" id="338644"/>
    <lineage>
        <taxon>Bacteria</taxon>
        <taxon>Bacillati</taxon>
        <taxon>Bacillota</taxon>
        <taxon>Clostridia</taxon>
        <taxon>Eubacteriales</taxon>
        <taxon>Clostridiales Family XVII. Incertae Sedis</taxon>
        <taxon>Sulfobacillus</taxon>
    </lineage>
</organism>
<keyword evidence="3 6" id="KW-0812">Transmembrane</keyword>
<dbReference type="NCBIfam" id="TIGR02872">
    <property type="entry name" value="spore_ytvI"/>
    <property type="match status" value="1"/>
</dbReference>
<evidence type="ECO:0000256" key="4">
    <source>
        <dbReference type="ARBA" id="ARBA00022989"/>
    </source>
</evidence>
<feature type="transmembrane region" description="Helical" evidence="6">
    <location>
        <begin position="28"/>
        <end position="46"/>
    </location>
</feature>
<evidence type="ECO:0000256" key="2">
    <source>
        <dbReference type="ARBA" id="ARBA00009773"/>
    </source>
</evidence>